<feature type="domain" description="Abortive phage infection protein C-terminal" evidence="1">
    <location>
        <begin position="239"/>
        <end position="458"/>
    </location>
</feature>
<organism evidence="2 3">
    <name type="scientific">Erythrobacter neustonensis</name>
    <dbReference type="NCBI Taxonomy" id="1112"/>
    <lineage>
        <taxon>Bacteria</taxon>
        <taxon>Pseudomonadati</taxon>
        <taxon>Pseudomonadota</taxon>
        <taxon>Alphaproteobacteria</taxon>
        <taxon>Sphingomonadales</taxon>
        <taxon>Erythrobacteraceae</taxon>
        <taxon>Erythrobacter/Porphyrobacter group</taxon>
        <taxon>Erythrobacter</taxon>
    </lineage>
</organism>
<evidence type="ECO:0000259" key="1">
    <source>
        <dbReference type="Pfam" id="PF10592"/>
    </source>
</evidence>
<keyword evidence="3" id="KW-1185">Reference proteome</keyword>
<name>A0A192D4U3_9SPHN</name>
<dbReference type="STRING" id="1112.A9D12_08095"/>
<dbReference type="InterPro" id="IPR018891">
    <property type="entry name" value="AIPR_C"/>
</dbReference>
<gene>
    <name evidence="2" type="ORF">A9D12_08095</name>
</gene>
<evidence type="ECO:0000313" key="3">
    <source>
        <dbReference type="Proteomes" id="UP000078263"/>
    </source>
</evidence>
<dbReference type="RefSeq" id="WP_068350822.1">
    <property type="nucleotide sequence ID" value="NZ_CP016033.1"/>
</dbReference>
<proteinExistence type="predicted"/>
<reference evidence="2 3" key="1">
    <citation type="submission" date="2016-05" db="EMBL/GenBank/DDBJ databases">
        <title>Compelete Genome Sequence of Bacteriochlorophyll-Synthesizing Bacterium Porphyrobacter neustonensis DSM 9434.</title>
        <authorList>
            <person name="Shi X.-L."/>
            <person name="Wu Y.-H."/>
            <person name="Cheng H."/>
            <person name="Xu L."/>
            <person name="Zhang X.-Q."/>
            <person name="Wang C.-S."/>
            <person name="Xu X.-W."/>
        </authorList>
    </citation>
    <scope>NUCLEOTIDE SEQUENCE [LARGE SCALE GENOMIC DNA]</scope>
    <source>
        <strain evidence="2 3">DSM 9434</strain>
    </source>
</reference>
<dbReference type="EMBL" id="CP016033">
    <property type="protein sequence ID" value="ANK12912.1"/>
    <property type="molecule type" value="Genomic_DNA"/>
</dbReference>
<sequence length="559" mass="63913">MATLLDWGNVDAAAAQIEQALGLTDRREAFTLLALSSLLRIDFDEARGCITDGAEDRGVDAVYLDERFGRRVIHLVQIKCHGKFSRSGRNFPSTEIDKIHSFISDCFAQVDGFLSTCNPLLQQKVIDIWDFVRNGSCQVEVHLCSNGERLISEQKARFEASLAKFKFIQLRETDLDALSDSLSRRSSTEREIQLRIIEEQVFERTDGNVRAVIGSVRADEFIEALTDPVKRSQLDPDLFEENVRVYLGEQNDINRRIFDTAVSDEAGLFWYFNNGITIVCERFSYQPGFKNAPLKLLNPQVVNGGQTSHALFQASKVSFDSLQRIRLLVRIIETQDKSLYAKVAEATNSQTPIRSRDLRSNDPILARLEAALLAHGWYLDRKRDQHSEIPENKRIDALKLGQIWLAYVRGEPDKAKTASDRIFGEYFPLIFDPTEMDALRVISVWNLYIELEAQRRIKLQEARRIGRSASEEVVESFWIVEGIYHLAFAVKKLAEYSNIDIFDFHAVKDLVQDAESRMAKFVKERPGISLYRLFRTASTKQSLFQPSSEDRQLRLALDQ</sequence>
<evidence type="ECO:0000313" key="2">
    <source>
        <dbReference type="EMBL" id="ANK12912.1"/>
    </source>
</evidence>
<dbReference type="AlphaFoldDB" id="A0A192D4U3"/>
<dbReference type="Proteomes" id="UP000078263">
    <property type="component" value="Chromosome"/>
</dbReference>
<protein>
    <recommendedName>
        <fullName evidence="1">Abortive phage infection protein C-terminal domain-containing protein</fullName>
    </recommendedName>
</protein>
<dbReference type="OrthoDB" id="9806213at2"/>
<dbReference type="KEGG" id="pns:A9D12_08095"/>
<accession>A0A192D4U3</accession>
<dbReference type="Pfam" id="PF10592">
    <property type="entry name" value="AIPR"/>
    <property type="match status" value="1"/>
</dbReference>